<dbReference type="Gene3D" id="2.60.130.10">
    <property type="entry name" value="Aromatic compound dioxygenase"/>
    <property type="match status" value="1"/>
</dbReference>
<dbReference type="SUPFAM" id="SSF49482">
    <property type="entry name" value="Aromatic compound dioxygenase"/>
    <property type="match status" value="1"/>
</dbReference>
<dbReference type="InterPro" id="IPR006311">
    <property type="entry name" value="TAT_signal"/>
</dbReference>
<keyword evidence="4" id="KW-1185">Reference proteome</keyword>
<dbReference type="GO" id="GO:0016702">
    <property type="term" value="F:oxidoreductase activity, acting on single donors with incorporation of molecular oxygen, incorporation of two atoms of oxygen"/>
    <property type="evidence" value="ECO:0007669"/>
    <property type="project" value="InterPro"/>
</dbReference>
<feature type="domain" description="Intradiol ring-cleavage dioxygenases" evidence="2">
    <location>
        <begin position="128"/>
        <end position="204"/>
    </location>
</feature>
<feature type="compositionally biased region" description="Low complexity" evidence="1">
    <location>
        <begin position="67"/>
        <end position="87"/>
    </location>
</feature>
<evidence type="ECO:0000256" key="1">
    <source>
        <dbReference type="SAM" id="MobiDB-lite"/>
    </source>
</evidence>
<gene>
    <name evidence="3" type="ORF">FNH21_03380</name>
</gene>
<dbReference type="CDD" id="cd03457">
    <property type="entry name" value="intradiol_dioxygenase_like"/>
    <property type="match status" value="1"/>
</dbReference>
<feature type="compositionally biased region" description="Low complexity" evidence="1">
    <location>
        <begin position="321"/>
        <end position="351"/>
    </location>
</feature>
<name>A0A7X1NN11_9MICC</name>
<sequence length="351" mass="35617">MSNIPEPDNTPEGPMYEGRLLNRTDEEVVDQGVAFDIGTLVSRRSMLGLFGAGVGALALAACTPNTTRTTTSSATAGSTASASSGASIVGEIPDETAGPYPGDGSNGANVLKESGIVRTDIRSSIDGGTTAAGVPMTLTLTIVDIANGNLPFKDAAVYVWHCDAAGGYSMYSSGIENETYLRGVQVADSNGIVTYTSIFPACYTGRWPHIHFEIYPNVADITDSAKAIATSQVALPQDVSQTVYALTGYEGSTSNLSRVSLDSDNVFSDDSGALQLATVTGDSTSGYQISLTVGVDTTTTPAAGGGMRGGMGGTPPGGMGSTPPESGLGGTPPTDTTQEAPTDTATPTPAS</sequence>
<dbReference type="GO" id="GO:0008199">
    <property type="term" value="F:ferric iron binding"/>
    <property type="evidence" value="ECO:0007669"/>
    <property type="project" value="InterPro"/>
</dbReference>
<evidence type="ECO:0000313" key="3">
    <source>
        <dbReference type="EMBL" id="MPY09771.1"/>
    </source>
</evidence>
<dbReference type="PANTHER" id="PTHR34315:SF1">
    <property type="entry name" value="INTRADIOL RING-CLEAVAGE DIOXYGENASES DOMAIN-CONTAINING PROTEIN-RELATED"/>
    <property type="match status" value="1"/>
</dbReference>
<proteinExistence type="predicted"/>
<feature type="region of interest" description="Disordered" evidence="1">
    <location>
        <begin position="297"/>
        <end position="351"/>
    </location>
</feature>
<dbReference type="PANTHER" id="PTHR34315">
    <property type="match status" value="1"/>
</dbReference>
<dbReference type="Pfam" id="PF00775">
    <property type="entry name" value="Dioxygenase_C"/>
    <property type="match status" value="1"/>
</dbReference>
<dbReference type="EMBL" id="VJXX01000001">
    <property type="protein sequence ID" value="MPY09771.1"/>
    <property type="molecule type" value="Genomic_DNA"/>
</dbReference>
<feature type="compositionally biased region" description="Gly residues" evidence="1">
    <location>
        <begin position="303"/>
        <end position="320"/>
    </location>
</feature>
<evidence type="ECO:0000313" key="4">
    <source>
        <dbReference type="Proteomes" id="UP000326464"/>
    </source>
</evidence>
<accession>A0A7X1NN11</accession>
<reference evidence="4" key="1">
    <citation type="submission" date="2019-07" db="EMBL/GenBank/DDBJ databases">
        <title>Arthrobacter KR32 sp. nov., isolated from mountain cheese made of cows milk.</title>
        <authorList>
            <person name="Flegler A."/>
        </authorList>
    </citation>
    <scope>NUCLEOTIDE SEQUENCE [LARGE SCALE GENOMIC DNA]</scope>
    <source>
        <strain evidence="4">KR32</strain>
    </source>
</reference>
<evidence type="ECO:0000259" key="2">
    <source>
        <dbReference type="Pfam" id="PF00775"/>
    </source>
</evidence>
<dbReference type="InterPro" id="IPR015889">
    <property type="entry name" value="Intradiol_dOase_core"/>
</dbReference>
<comment type="caution">
    <text evidence="3">The sequence shown here is derived from an EMBL/GenBank/DDBJ whole genome shotgun (WGS) entry which is preliminary data.</text>
</comment>
<dbReference type="Proteomes" id="UP000326464">
    <property type="component" value="Unassembled WGS sequence"/>
</dbReference>
<dbReference type="OrthoDB" id="9800887at2"/>
<protein>
    <submittedName>
        <fullName evidence="3">Intradiol ring-cleavage dioxygenase</fullName>
    </submittedName>
</protein>
<organism evidence="3 4">
    <name type="scientific">Arthrobacter bussei</name>
    <dbReference type="NCBI Taxonomy" id="2594179"/>
    <lineage>
        <taxon>Bacteria</taxon>
        <taxon>Bacillati</taxon>
        <taxon>Actinomycetota</taxon>
        <taxon>Actinomycetes</taxon>
        <taxon>Micrococcales</taxon>
        <taxon>Micrococcaceae</taxon>
        <taxon>Arthrobacter</taxon>
    </lineage>
</organism>
<keyword evidence="3" id="KW-0560">Oxidoreductase</keyword>
<dbReference type="InterPro" id="IPR000627">
    <property type="entry name" value="Intradiol_dOase_C"/>
</dbReference>
<dbReference type="RefSeq" id="WP_152812313.1">
    <property type="nucleotide sequence ID" value="NZ_VJXX01000001.1"/>
</dbReference>
<dbReference type="PROSITE" id="PS51318">
    <property type="entry name" value="TAT"/>
    <property type="match status" value="1"/>
</dbReference>
<keyword evidence="3" id="KW-0223">Dioxygenase</keyword>
<dbReference type="AlphaFoldDB" id="A0A7X1NN11"/>
<feature type="region of interest" description="Disordered" evidence="1">
    <location>
        <begin position="67"/>
        <end position="109"/>
    </location>
</feature>